<dbReference type="InterPro" id="IPR052356">
    <property type="entry name" value="Thiol_S-MT"/>
</dbReference>
<dbReference type="PANTHER" id="PTHR45036:SF1">
    <property type="entry name" value="METHYLTRANSFERASE LIKE 7A"/>
    <property type="match status" value="1"/>
</dbReference>
<dbReference type="GO" id="GO:0008757">
    <property type="term" value="F:S-adenosylmethionine-dependent methyltransferase activity"/>
    <property type="evidence" value="ECO:0007669"/>
    <property type="project" value="InterPro"/>
</dbReference>
<evidence type="ECO:0000313" key="2">
    <source>
        <dbReference type="EMBL" id="KKM22440.1"/>
    </source>
</evidence>
<dbReference type="Gene3D" id="3.40.50.150">
    <property type="entry name" value="Vaccinia Virus protein VP39"/>
    <property type="match status" value="1"/>
</dbReference>
<dbReference type="EMBL" id="LAZR01013332">
    <property type="protein sequence ID" value="KKM22440.1"/>
    <property type="molecule type" value="Genomic_DNA"/>
</dbReference>
<dbReference type="InterPro" id="IPR013216">
    <property type="entry name" value="Methyltransf_11"/>
</dbReference>
<protein>
    <recommendedName>
        <fullName evidence="1">Methyltransferase type 11 domain-containing protein</fullName>
    </recommendedName>
</protein>
<evidence type="ECO:0000259" key="1">
    <source>
        <dbReference type="Pfam" id="PF08241"/>
    </source>
</evidence>
<dbReference type="Pfam" id="PF08241">
    <property type="entry name" value="Methyltransf_11"/>
    <property type="match status" value="1"/>
</dbReference>
<dbReference type="CDD" id="cd02440">
    <property type="entry name" value="AdoMet_MTases"/>
    <property type="match status" value="1"/>
</dbReference>
<sequence length="225" mass="24905">MIREICHFFRHGPGVRKRQKEMGLVEFQKDLARRADADGYAELRSGLLGDLEGHILEIGAGTGATFQYYGPNARVTAIEPHDEFRAAAVEAAKNATAEIRVIPGEGEDLPFEDATFDAVSASHVLCSVASALKTLAEFQRVLRPGGQVRLLEHVRSEHWLAGPMMDLLNPIWLRVNKIGCNWNRRTVEHVQAAGFIIRSIESYKIYSRASPAAFPIRIIKAVSSA</sequence>
<dbReference type="AlphaFoldDB" id="A0A0F9L3X7"/>
<dbReference type="SUPFAM" id="SSF53335">
    <property type="entry name" value="S-adenosyl-L-methionine-dependent methyltransferases"/>
    <property type="match status" value="1"/>
</dbReference>
<comment type="caution">
    <text evidence="2">The sequence shown here is derived from an EMBL/GenBank/DDBJ whole genome shotgun (WGS) entry which is preliminary data.</text>
</comment>
<feature type="domain" description="Methyltransferase type 11" evidence="1">
    <location>
        <begin position="56"/>
        <end position="148"/>
    </location>
</feature>
<dbReference type="PANTHER" id="PTHR45036">
    <property type="entry name" value="METHYLTRANSFERASE LIKE 7B"/>
    <property type="match status" value="1"/>
</dbReference>
<proteinExistence type="predicted"/>
<reference evidence="2" key="1">
    <citation type="journal article" date="2015" name="Nature">
        <title>Complex archaea that bridge the gap between prokaryotes and eukaryotes.</title>
        <authorList>
            <person name="Spang A."/>
            <person name="Saw J.H."/>
            <person name="Jorgensen S.L."/>
            <person name="Zaremba-Niedzwiedzka K."/>
            <person name="Martijn J."/>
            <person name="Lind A.E."/>
            <person name="van Eijk R."/>
            <person name="Schleper C."/>
            <person name="Guy L."/>
            <person name="Ettema T.J."/>
        </authorList>
    </citation>
    <scope>NUCLEOTIDE SEQUENCE</scope>
</reference>
<organism evidence="2">
    <name type="scientific">marine sediment metagenome</name>
    <dbReference type="NCBI Taxonomy" id="412755"/>
    <lineage>
        <taxon>unclassified sequences</taxon>
        <taxon>metagenomes</taxon>
        <taxon>ecological metagenomes</taxon>
    </lineage>
</organism>
<dbReference type="InterPro" id="IPR029063">
    <property type="entry name" value="SAM-dependent_MTases_sf"/>
</dbReference>
<accession>A0A0F9L3X7</accession>
<name>A0A0F9L3X7_9ZZZZ</name>
<gene>
    <name evidence="2" type="ORF">LCGC14_1625360</name>
</gene>